<dbReference type="GO" id="GO:0016887">
    <property type="term" value="F:ATP hydrolysis activity"/>
    <property type="evidence" value="ECO:0007669"/>
    <property type="project" value="InterPro"/>
</dbReference>
<sequence length="334" mass="38358">MKEFKVVADFSPAGDQGRAIESLSRGILDNLSCQTLKGVTGSGKTFTMAKIIEKVQLPCLVISHNKTLAAQLYREFKDFFPDNAVEYFVSYYDYYQPEAYVPGKDLYIEKDASINQEIDRMRLSTTASLIERRDVIVVATVSCIYGIGNPRDYRDMRLELNVGDSRDRSGILKRLVSLQYERNDAVLERSRFRVKGDVLEICPSYTTDAMRIEFFGDEVERIRKINPLTGESLEELDFCQIYPAKHFVMPEQSIQKALDSIREELEKSYNDFQAAGKLVEAQRLKARTEYDLEMMEEMGYCAGIENYSRPLSGRQEGERPAVLIDFFPDKFLTF</sequence>
<evidence type="ECO:0000313" key="5">
    <source>
        <dbReference type="EMBL" id="KKK86700.1"/>
    </source>
</evidence>
<dbReference type="Gene3D" id="6.10.140.240">
    <property type="match status" value="1"/>
</dbReference>
<keyword evidence="2" id="KW-0547">Nucleotide-binding</keyword>
<evidence type="ECO:0000256" key="1">
    <source>
        <dbReference type="ARBA" id="ARBA00022490"/>
    </source>
</evidence>
<organism evidence="5">
    <name type="scientific">marine sediment metagenome</name>
    <dbReference type="NCBI Taxonomy" id="412755"/>
    <lineage>
        <taxon>unclassified sequences</taxon>
        <taxon>metagenomes</taxon>
        <taxon>ecological metagenomes</taxon>
    </lineage>
</organism>
<dbReference type="GO" id="GO:0009380">
    <property type="term" value="C:excinuclease repair complex"/>
    <property type="evidence" value="ECO:0007669"/>
    <property type="project" value="InterPro"/>
</dbReference>
<reference evidence="5" key="1">
    <citation type="journal article" date="2015" name="Nature">
        <title>Complex archaea that bridge the gap between prokaryotes and eukaryotes.</title>
        <authorList>
            <person name="Spang A."/>
            <person name="Saw J.H."/>
            <person name="Jorgensen S.L."/>
            <person name="Zaremba-Niedzwiedzka K."/>
            <person name="Martijn J."/>
            <person name="Lind A.E."/>
            <person name="van Eijk R."/>
            <person name="Schleper C."/>
            <person name="Guy L."/>
            <person name="Ettema T.J."/>
        </authorList>
    </citation>
    <scope>NUCLEOTIDE SEQUENCE</scope>
</reference>
<dbReference type="InterPro" id="IPR006935">
    <property type="entry name" value="Helicase/UvrB_N"/>
</dbReference>
<dbReference type="SUPFAM" id="SSF52540">
    <property type="entry name" value="P-loop containing nucleoside triphosphate hydrolases"/>
    <property type="match status" value="1"/>
</dbReference>
<dbReference type="Pfam" id="PF17757">
    <property type="entry name" value="UvrB_inter"/>
    <property type="match status" value="1"/>
</dbReference>
<dbReference type="EMBL" id="LAZR01050729">
    <property type="protein sequence ID" value="KKK86700.1"/>
    <property type="molecule type" value="Genomic_DNA"/>
</dbReference>
<dbReference type="PANTHER" id="PTHR24029:SF0">
    <property type="entry name" value="UVRABC SYSTEM PROTEIN B"/>
    <property type="match status" value="1"/>
</dbReference>
<dbReference type="InterPro" id="IPR041471">
    <property type="entry name" value="UvrB_inter"/>
</dbReference>
<dbReference type="GO" id="GO:0006289">
    <property type="term" value="P:nucleotide-excision repair"/>
    <property type="evidence" value="ECO:0007669"/>
    <property type="project" value="InterPro"/>
</dbReference>
<dbReference type="InterPro" id="IPR014001">
    <property type="entry name" value="Helicase_ATP-bd"/>
</dbReference>
<evidence type="ECO:0000259" key="4">
    <source>
        <dbReference type="PROSITE" id="PS51192"/>
    </source>
</evidence>
<dbReference type="SMART" id="SM00487">
    <property type="entry name" value="DEXDc"/>
    <property type="match status" value="1"/>
</dbReference>
<dbReference type="PANTHER" id="PTHR24029">
    <property type="entry name" value="UVRABC SYSTEM PROTEIN B"/>
    <property type="match status" value="1"/>
</dbReference>
<dbReference type="PROSITE" id="PS51192">
    <property type="entry name" value="HELICASE_ATP_BIND_1"/>
    <property type="match status" value="1"/>
</dbReference>
<dbReference type="InterPro" id="IPR027417">
    <property type="entry name" value="P-loop_NTPase"/>
</dbReference>
<feature type="non-terminal residue" evidence="5">
    <location>
        <position position="334"/>
    </location>
</feature>
<keyword evidence="3" id="KW-0067">ATP-binding</keyword>
<dbReference type="InterPro" id="IPR004807">
    <property type="entry name" value="UvrB"/>
</dbReference>
<feature type="domain" description="Helicase ATP-binding" evidence="4">
    <location>
        <begin position="25"/>
        <end position="158"/>
    </location>
</feature>
<keyword evidence="1" id="KW-0963">Cytoplasm</keyword>
<dbReference type="GO" id="GO:0005524">
    <property type="term" value="F:ATP binding"/>
    <property type="evidence" value="ECO:0007669"/>
    <property type="project" value="UniProtKB-KW"/>
</dbReference>
<dbReference type="AlphaFoldDB" id="A0A0F8ZKY3"/>
<evidence type="ECO:0000256" key="2">
    <source>
        <dbReference type="ARBA" id="ARBA00022741"/>
    </source>
</evidence>
<dbReference type="GO" id="GO:0003677">
    <property type="term" value="F:DNA binding"/>
    <property type="evidence" value="ECO:0007669"/>
    <property type="project" value="InterPro"/>
</dbReference>
<evidence type="ECO:0000256" key="3">
    <source>
        <dbReference type="ARBA" id="ARBA00022840"/>
    </source>
</evidence>
<proteinExistence type="predicted"/>
<protein>
    <recommendedName>
        <fullName evidence="4">Helicase ATP-binding domain-containing protein</fullName>
    </recommendedName>
</protein>
<dbReference type="Pfam" id="PF04851">
    <property type="entry name" value="ResIII"/>
    <property type="match status" value="1"/>
</dbReference>
<gene>
    <name evidence="5" type="ORF">LCGC14_2760630</name>
</gene>
<dbReference type="Gene3D" id="3.40.50.300">
    <property type="entry name" value="P-loop containing nucleotide triphosphate hydrolases"/>
    <property type="match status" value="1"/>
</dbReference>
<comment type="caution">
    <text evidence="5">The sequence shown here is derived from an EMBL/GenBank/DDBJ whole genome shotgun (WGS) entry which is preliminary data.</text>
</comment>
<accession>A0A0F8ZKY3</accession>
<name>A0A0F8ZKY3_9ZZZZ</name>